<name>A0ABQ4SBP7_9HYPH</name>
<gene>
    <name evidence="3" type="ORF">GMJLKIPL_1798</name>
</gene>
<dbReference type="InterPro" id="IPR028087">
    <property type="entry name" value="Tad_N"/>
</dbReference>
<evidence type="ECO:0000259" key="2">
    <source>
        <dbReference type="PROSITE" id="PS50234"/>
    </source>
</evidence>
<feature type="transmembrane region" description="Helical" evidence="1">
    <location>
        <begin position="12"/>
        <end position="35"/>
    </location>
</feature>
<accession>A0ABQ4SBP7</accession>
<proteinExistence type="predicted"/>
<keyword evidence="1" id="KW-0812">Transmembrane</keyword>
<dbReference type="InterPro" id="IPR002035">
    <property type="entry name" value="VWF_A"/>
</dbReference>
<reference evidence="3" key="2">
    <citation type="submission" date="2021-08" db="EMBL/GenBank/DDBJ databases">
        <authorList>
            <person name="Tani A."/>
            <person name="Ola A."/>
            <person name="Ogura Y."/>
            <person name="Katsura K."/>
            <person name="Hayashi T."/>
        </authorList>
    </citation>
    <scope>NUCLEOTIDE SEQUENCE</scope>
    <source>
        <strain evidence="3">DSM 17168</strain>
    </source>
</reference>
<keyword evidence="1" id="KW-1133">Transmembrane helix</keyword>
<dbReference type="RefSeq" id="WP_238234756.1">
    <property type="nucleotide sequence ID" value="NZ_BPQQ01000018.1"/>
</dbReference>
<sequence>MARRLRLLMKRCDGNVAIAFAVAFIPLVMLVGVVVDHARATDVRARLQQAADVAALGVIREAPVLSQADFEKRARSFFDAAYAGIPGITLSRFTPTRSGTQIKIEAVASMPTSFARLMHPEPISVAVSSESAAGGQAIEVALVLDTTGSMNQDGKLPALKQAAKDFLTYLDKTVLSRSDAKVALVPFTTQVNLGPITTSAAWLSYTKLNEVNAQSWQGCLSDRDQPYDAQMPVTAFTSANAYPAAKCTSVSTQTHQPKLSRIQPLGTDYAVLRTAIDAIEADGNTNVGIGVAWGMEALTPDGPLATATAMADARVRKIMIVLTDGDNTQNRWEQEICSYKLINWRLRYVCNGASAAIDARTLEACTAAKAAKITIYTVRVIEGNETMLRSCASENGFFYNVLTAADLKPAFQSIGSSIAKFRLTQ</sequence>
<dbReference type="Pfam" id="PF13400">
    <property type="entry name" value="Tad"/>
    <property type="match status" value="1"/>
</dbReference>
<feature type="domain" description="VWFA" evidence="2">
    <location>
        <begin position="139"/>
        <end position="418"/>
    </location>
</feature>
<keyword evidence="1" id="KW-0472">Membrane</keyword>
<dbReference type="EMBL" id="BPQQ01000018">
    <property type="protein sequence ID" value="GJD99880.1"/>
    <property type="molecule type" value="Genomic_DNA"/>
</dbReference>
<dbReference type="Proteomes" id="UP001055153">
    <property type="component" value="Unassembled WGS sequence"/>
</dbReference>
<dbReference type="Gene3D" id="3.40.50.410">
    <property type="entry name" value="von Willebrand factor, type A domain"/>
    <property type="match status" value="1"/>
</dbReference>
<dbReference type="PROSITE" id="PS50234">
    <property type="entry name" value="VWFA"/>
    <property type="match status" value="1"/>
</dbReference>
<comment type="caution">
    <text evidence="3">The sequence shown here is derived from an EMBL/GenBank/DDBJ whole genome shotgun (WGS) entry which is preliminary data.</text>
</comment>
<evidence type="ECO:0000313" key="4">
    <source>
        <dbReference type="Proteomes" id="UP001055153"/>
    </source>
</evidence>
<organism evidence="3 4">
    <name type="scientific">Methylobacterium isbiliense</name>
    <dbReference type="NCBI Taxonomy" id="315478"/>
    <lineage>
        <taxon>Bacteria</taxon>
        <taxon>Pseudomonadati</taxon>
        <taxon>Pseudomonadota</taxon>
        <taxon>Alphaproteobacteria</taxon>
        <taxon>Hyphomicrobiales</taxon>
        <taxon>Methylobacteriaceae</taxon>
        <taxon>Methylobacterium</taxon>
    </lineage>
</organism>
<evidence type="ECO:0000313" key="3">
    <source>
        <dbReference type="EMBL" id="GJD99880.1"/>
    </source>
</evidence>
<protein>
    <recommendedName>
        <fullName evidence="2">VWFA domain-containing protein</fullName>
    </recommendedName>
</protein>
<dbReference type="SMART" id="SM00327">
    <property type="entry name" value="VWA"/>
    <property type="match status" value="1"/>
</dbReference>
<keyword evidence="4" id="KW-1185">Reference proteome</keyword>
<reference evidence="3" key="1">
    <citation type="journal article" date="2021" name="Front. Microbiol.">
        <title>Comprehensive Comparative Genomics and Phenotyping of Methylobacterium Species.</title>
        <authorList>
            <person name="Alessa O."/>
            <person name="Ogura Y."/>
            <person name="Fujitani Y."/>
            <person name="Takami H."/>
            <person name="Hayashi T."/>
            <person name="Sahin N."/>
            <person name="Tani A."/>
        </authorList>
    </citation>
    <scope>NUCLEOTIDE SEQUENCE</scope>
    <source>
        <strain evidence="3">DSM 17168</strain>
    </source>
</reference>
<dbReference type="SUPFAM" id="SSF53300">
    <property type="entry name" value="vWA-like"/>
    <property type="match status" value="1"/>
</dbReference>
<evidence type="ECO:0000256" key="1">
    <source>
        <dbReference type="SAM" id="Phobius"/>
    </source>
</evidence>
<dbReference type="InterPro" id="IPR036465">
    <property type="entry name" value="vWFA_dom_sf"/>
</dbReference>